<dbReference type="Proteomes" id="UP000759537">
    <property type="component" value="Unassembled WGS sequence"/>
</dbReference>
<sequence>MSPSRKAGRLRAEQTIVLLRVAYVPVGGDKTGHRVEHFWGFSGIGRRLVRKVPRFDAYCAKSVHVFFRQLFDVADVVRAFCCPRRGWLETMEEEDDGPDTRKKRDHLVQLQCRDPLIGVLDYIAEAFSQSNPLSLFSVENATSRDAGSARVLLVQRWAVVPAALALVPQSSREKVRLIHEPRSAGSLVFSGLLSDCGLCIHLESRDAHNEGRAVREQDALAASCRFERSTAPL</sequence>
<proteinExistence type="predicted"/>
<reference evidence="1" key="1">
    <citation type="submission" date="2019-10" db="EMBL/GenBank/DDBJ databases">
        <authorList>
            <consortium name="DOE Joint Genome Institute"/>
            <person name="Kuo A."/>
            <person name="Miyauchi S."/>
            <person name="Kiss E."/>
            <person name="Drula E."/>
            <person name="Kohler A."/>
            <person name="Sanchez-Garcia M."/>
            <person name="Andreopoulos B."/>
            <person name="Barry K.W."/>
            <person name="Bonito G."/>
            <person name="Buee M."/>
            <person name="Carver A."/>
            <person name="Chen C."/>
            <person name="Cichocki N."/>
            <person name="Clum A."/>
            <person name="Culley D."/>
            <person name="Crous P.W."/>
            <person name="Fauchery L."/>
            <person name="Girlanda M."/>
            <person name="Hayes R."/>
            <person name="Keri Z."/>
            <person name="LaButti K."/>
            <person name="Lipzen A."/>
            <person name="Lombard V."/>
            <person name="Magnuson J."/>
            <person name="Maillard F."/>
            <person name="Morin E."/>
            <person name="Murat C."/>
            <person name="Nolan M."/>
            <person name="Ohm R."/>
            <person name="Pangilinan J."/>
            <person name="Pereira M."/>
            <person name="Perotto S."/>
            <person name="Peter M."/>
            <person name="Riley R."/>
            <person name="Sitrit Y."/>
            <person name="Stielow B."/>
            <person name="Szollosi G."/>
            <person name="Zifcakova L."/>
            <person name="Stursova M."/>
            <person name="Spatafora J.W."/>
            <person name="Tedersoo L."/>
            <person name="Vaario L.-M."/>
            <person name="Yamada A."/>
            <person name="Yan M."/>
            <person name="Wang P."/>
            <person name="Xu J."/>
            <person name="Bruns T."/>
            <person name="Baldrian P."/>
            <person name="Vilgalys R."/>
            <person name="Henrissat B."/>
            <person name="Grigoriev I.V."/>
            <person name="Hibbett D."/>
            <person name="Nagy L.G."/>
            <person name="Martin F.M."/>
        </authorList>
    </citation>
    <scope>NUCLEOTIDE SEQUENCE</scope>
    <source>
        <strain evidence="1">Prilba</strain>
    </source>
</reference>
<comment type="caution">
    <text evidence="1">The sequence shown here is derived from an EMBL/GenBank/DDBJ whole genome shotgun (WGS) entry which is preliminary data.</text>
</comment>
<evidence type="ECO:0000313" key="1">
    <source>
        <dbReference type="EMBL" id="KAF8476459.1"/>
    </source>
</evidence>
<evidence type="ECO:0000313" key="2">
    <source>
        <dbReference type="Proteomes" id="UP000759537"/>
    </source>
</evidence>
<dbReference type="AlphaFoldDB" id="A0A9P5MRW6"/>
<name>A0A9P5MRW6_9AGAM</name>
<protein>
    <submittedName>
        <fullName evidence="1">Uncharacterized protein</fullName>
    </submittedName>
</protein>
<organism evidence="1 2">
    <name type="scientific">Russula ochroleuca</name>
    <dbReference type="NCBI Taxonomy" id="152965"/>
    <lineage>
        <taxon>Eukaryota</taxon>
        <taxon>Fungi</taxon>
        <taxon>Dikarya</taxon>
        <taxon>Basidiomycota</taxon>
        <taxon>Agaricomycotina</taxon>
        <taxon>Agaricomycetes</taxon>
        <taxon>Russulales</taxon>
        <taxon>Russulaceae</taxon>
        <taxon>Russula</taxon>
    </lineage>
</organism>
<gene>
    <name evidence="1" type="ORF">DFH94DRAFT_683849</name>
</gene>
<accession>A0A9P5MRW6</accession>
<keyword evidence="2" id="KW-1185">Reference proteome</keyword>
<dbReference type="EMBL" id="WHVB01000015">
    <property type="protein sequence ID" value="KAF8476459.1"/>
    <property type="molecule type" value="Genomic_DNA"/>
</dbReference>
<reference evidence="1" key="2">
    <citation type="journal article" date="2020" name="Nat. Commun.">
        <title>Large-scale genome sequencing of mycorrhizal fungi provides insights into the early evolution of symbiotic traits.</title>
        <authorList>
            <person name="Miyauchi S."/>
            <person name="Kiss E."/>
            <person name="Kuo A."/>
            <person name="Drula E."/>
            <person name="Kohler A."/>
            <person name="Sanchez-Garcia M."/>
            <person name="Morin E."/>
            <person name="Andreopoulos B."/>
            <person name="Barry K.W."/>
            <person name="Bonito G."/>
            <person name="Buee M."/>
            <person name="Carver A."/>
            <person name="Chen C."/>
            <person name="Cichocki N."/>
            <person name="Clum A."/>
            <person name="Culley D."/>
            <person name="Crous P.W."/>
            <person name="Fauchery L."/>
            <person name="Girlanda M."/>
            <person name="Hayes R.D."/>
            <person name="Keri Z."/>
            <person name="LaButti K."/>
            <person name="Lipzen A."/>
            <person name="Lombard V."/>
            <person name="Magnuson J."/>
            <person name="Maillard F."/>
            <person name="Murat C."/>
            <person name="Nolan M."/>
            <person name="Ohm R.A."/>
            <person name="Pangilinan J."/>
            <person name="Pereira M.F."/>
            <person name="Perotto S."/>
            <person name="Peter M."/>
            <person name="Pfister S."/>
            <person name="Riley R."/>
            <person name="Sitrit Y."/>
            <person name="Stielow J.B."/>
            <person name="Szollosi G."/>
            <person name="Zifcakova L."/>
            <person name="Stursova M."/>
            <person name="Spatafora J.W."/>
            <person name="Tedersoo L."/>
            <person name="Vaario L.M."/>
            <person name="Yamada A."/>
            <person name="Yan M."/>
            <person name="Wang P."/>
            <person name="Xu J."/>
            <person name="Bruns T."/>
            <person name="Baldrian P."/>
            <person name="Vilgalys R."/>
            <person name="Dunand C."/>
            <person name="Henrissat B."/>
            <person name="Grigoriev I.V."/>
            <person name="Hibbett D."/>
            <person name="Nagy L.G."/>
            <person name="Martin F.M."/>
        </authorList>
    </citation>
    <scope>NUCLEOTIDE SEQUENCE</scope>
    <source>
        <strain evidence="1">Prilba</strain>
    </source>
</reference>